<evidence type="ECO:0000256" key="2">
    <source>
        <dbReference type="ARBA" id="ARBA00004117"/>
    </source>
</evidence>
<keyword evidence="5" id="KW-0969">Cilium</keyword>
<sequence>MMPTSQNHYSHRIAQSAFAIAVAIITVCGSGSVSEARVRLQHICSVAGQQEIKLTGMGLVVGLGGTGDGGRSLPAMQALATALQNNNNPVLSPLDLRDSKNAAIVMIEATIPKTGLRRGQRIDCYVSSVMGAKSLRGGRLLFAPVEAPSVTRDVGAPVALGFASGPVYIEDDLVQTSGKIPGGITLQEDTLSYFINRADDKQGITLLLDASHSSFHSAYEVARVINSEFAFEVGRSVAQATGPGTISVDIPQQYHRDPVKFVALLLNVGIDNPHTQARVVVNAKTGTVIVTGEVELSPVIITHRNLTVRVGAPGFGPPPEVRFSAISPEPDPSPSLEQLVEALNLLRVPPEGVIDILRELNRTGKLHAEFIEY</sequence>
<dbReference type="Proteomes" id="UP000317318">
    <property type="component" value="Chromosome"/>
</dbReference>
<dbReference type="GO" id="GO:0009428">
    <property type="term" value="C:bacterial-type flagellum basal body, distal rod, P ring"/>
    <property type="evidence" value="ECO:0007669"/>
    <property type="project" value="InterPro"/>
</dbReference>
<dbReference type="PRINTS" id="PR01010">
    <property type="entry name" value="FLGPRINGFLGI"/>
</dbReference>
<evidence type="ECO:0000256" key="4">
    <source>
        <dbReference type="ARBA" id="ARBA00023143"/>
    </source>
</evidence>
<dbReference type="PANTHER" id="PTHR30381:SF0">
    <property type="entry name" value="FLAGELLAR P-RING PROTEIN"/>
    <property type="match status" value="1"/>
</dbReference>
<proteinExistence type="predicted"/>
<dbReference type="GO" id="GO:0005198">
    <property type="term" value="F:structural molecule activity"/>
    <property type="evidence" value="ECO:0007669"/>
    <property type="project" value="InterPro"/>
</dbReference>
<keyword evidence="3" id="KW-0732">Signal</keyword>
<gene>
    <name evidence="5" type="primary">flgI</name>
    <name evidence="5" type="ORF">Pan189_29740</name>
</gene>
<keyword evidence="5" id="KW-0966">Cell projection</keyword>
<reference evidence="5 6" key="1">
    <citation type="submission" date="2019-02" db="EMBL/GenBank/DDBJ databases">
        <title>Deep-cultivation of Planctomycetes and their phenomic and genomic characterization uncovers novel biology.</title>
        <authorList>
            <person name="Wiegand S."/>
            <person name="Jogler M."/>
            <person name="Boedeker C."/>
            <person name="Pinto D."/>
            <person name="Vollmers J."/>
            <person name="Rivas-Marin E."/>
            <person name="Kohn T."/>
            <person name="Peeters S.H."/>
            <person name="Heuer A."/>
            <person name="Rast P."/>
            <person name="Oberbeckmann S."/>
            <person name="Bunk B."/>
            <person name="Jeske O."/>
            <person name="Meyerdierks A."/>
            <person name="Storesund J.E."/>
            <person name="Kallscheuer N."/>
            <person name="Luecker S."/>
            <person name="Lage O.M."/>
            <person name="Pohl T."/>
            <person name="Merkel B.J."/>
            <person name="Hornburger P."/>
            <person name="Mueller R.-W."/>
            <person name="Bruemmer F."/>
            <person name="Labrenz M."/>
            <person name="Spormann A.M."/>
            <person name="Op den Camp H."/>
            <person name="Overmann J."/>
            <person name="Amann R."/>
            <person name="Jetten M.S.M."/>
            <person name="Mascher T."/>
            <person name="Medema M.H."/>
            <person name="Devos D.P."/>
            <person name="Kaster A.-K."/>
            <person name="Ovreas L."/>
            <person name="Rohde M."/>
            <person name="Galperin M.Y."/>
            <person name="Jogler C."/>
        </authorList>
    </citation>
    <scope>NUCLEOTIDE SEQUENCE [LARGE SCALE GENOMIC DNA]</scope>
    <source>
        <strain evidence="5 6">Pan189</strain>
    </source>
</reference>
<name>A0A517R3V5_9PLAN</name>
<dbReference type="EMBL" id="CP036268">
    <property type="protein sequence ID" value="QDT38579.1"/>
    <property type="molecule type" value="Genomic_DNA"/>
</dbReference>
<dbReference type="PANTHER" id="PTHR30381">
    <property type="entry name" value="FLAGELLAR P-RING PERIPLASMIC PROTEIN FLGI"/>
    <property type="match status" value="1"/>
</dbReference>
<evidence type="ECO:0000256" key="3">
    <source>
        <dbReference type="ARBA" id="ARBA00022729"/>
    </source>
</evidence>
<evidence type="ECO:0000256" key="1">
    <source>
        <dbReference type="ARBA" id="ARBA00002591"/>
    </source>
</evidence>
<organism evidence="5 6">
    <name type="scientific">Stratiformator vulcanicus</name>
    <dbReference type="NCBI Taxonomy" id="2527980"/>
    <lineage>
        <taxon>Bacteria</taxon>
        <taxon>Pseudomonadati</taxon>
        <taxon>Planctomycetota</taxon>
        <taxon>Planctomycetia</taxon>
        <taxon>Planctomycetales</taxon>
        <taxon>Planctomycetaceae</taxon>
        <taxon>Stratiformator</taxon>
    </lineage>
</organism>
<dbReference type="InterPro" id="IPR001782">
    <property type="entry name" value="Flag_FlgI"/>
</dbReference>
<dbReference type="Pfam" id="PF02119">
    <property type="entry name" value="FlgI"/>
    <property type="match status" value="1"/>
</dbReference>
<accession>A0A517R3V5</accession>
<keyword evidence="6" id="KW-1185">Reference proteome</keyword>
<protein>
    <submittedName>
        <fullName evidence="5">Flagellar P-ring protein</fullName>
    </submittedName>
</protein>
<dbReference type="KEGG" id="svp:Pan189_29740"/>
<evidence type="ECO:0000313" key="5">
    <source>
        <dbReference type="EMBL" id="QDT38579.1"/>
    </source>
</evidence>
<dbReference type="GO" id="GO:0030288">
    <property type="term" value="C:outer membrane-bounded periplasmic space"/>
    <property type="evidence" value="ECO:0007669"/>
    <property type="project" value="InterPro"/>
</dbReference>
<dbReference type="AlphaFoldDB" id="A0A517R3V5"/>
<comment type="function">
    <text evidence="1">Assembles around the rod to form the L-ring and probably protects the motor/basal body from shearing forces during rotation.</text>
</comment>
<evidence type="ECO:0000313" key="6">
    <source>
        <dbReference type="Proteomes" id="UP000317318"/>
    </source>
</evidence>
<keyword evidence="4" id="KW-0975">Bacterial flagellum</keyword>
<comment type="subcellular location">
    <subcellularLocation>
        <location evidence="2">Bacterial flagellum basal body</location>
    </subcellularLocation>
</comment>
<keyword evidence="5" id="KW-0282">Flagellum</keyword>
<dbReference type="GO" id="GO:0071973">
    <property type="term" value="P:bacterial-type flagellum-dependent cell motility"/>
    <property type="evidence" value="ECO:0007669"/>
    <property type="project" value="InterPro"/>
</dbReference>